<dbReference type="Gene3D" id="3.40.30.10">
    <property type="entry name" value="Glutaredoxin"/>
    <property type="match status" value="1"/>
</dbReference>
<feature type="domain" description="DSBA-like thioredoxin" evidence="2">
    <location>
        <begin position="55"/>
        <end position="254"/>
    </location>
</feature>
<dbReference type="GO" id="GO:0016853">
    <property type="term" value="F:isomerase activity"/>
    <property type="evidence" value="ECO:0007669"/>
    <property type="project" value="UniProtKB-KW"/>
</dbReference>
<organism evidence="3 4">
    <name type="scientific">Rhodococcus jostii</name>
    <dbReference type="NCBI Taxonomy" id="132919"/>
    <lineage>
        <taxon>Bacteria</taxon>
        <taxon>Bacillati</taxon>
        <taxon>Actinomycetota</taxon>
        <taxon>Actinomycetes</taxon>
        <taxon>Mycobacteriales</taxon>
        <taxon>Nocardiaceae</taxon>
        <taxon>Rhodococcus</taxon>
    </lineage>
</organism>
<dbReference type="InterPro" id="IPR001853">
    <property type="entry name" value="DSBA-like_thioredoxin_dom"/>
</dbReference>
<evidence type="ECO:0000256" key="1">
    <source>
        <dbReference type="SAM" id="MobiDB-lite"/>
    </source>
</evidence>
<gene>
    <name evidence="3" type="ORF">SAMN04490220_4644</name>
</gene>
<dbReference type="GO" id="GO:0016491">
    <property type="term" value="F:oxidoreductase activity"/>
    <property type="evidence" value="ECO:0007669"/>
    <property type="project" value="InterPro"/>
</dbReference>
<dbReference type="InterPro" id="IPR036249">
    <property type="entry name" value="Thioredoxin-like_sf"/>
</dbReference>
<accession>A0A1H5B4C8</accession>
<feature type="compositionally biased region" description="Polar residues" evidence="1">
    <location>
        <begin position="33"/>
        <end position="43"/>
    </location>
</feature>
<keyword evidence="3" id="KW-0413">Isomerase</keyword>
<dbReference type="PANTHER" id="PTHR13887">
    <property type="entry name" value="GLUTATHIONE S-TRANSFERASE KAPPA"/>
    <property type="match status" value="1"/>
</dbReference>
<proteinExistence type="predicted"/>
<dbReference type="CDD" id="cd03024">
    <property type="entry name" value="DsbA_FrnE"/>
    <property type="match status" value="1"/>
</dbReference>
<dbReference type="SUPFAM" id="SSF52833">
    <property type="entry name" value="Thioredoxin-like"/>
    <property type="match status" value="1"/>
</dbReference>
<dbReference type="EMBL" id="FNTL01000004">
    <property type="protein sequence ID" value="SED49285.1"/>
    <property type="molecule type" value="Genomic_DNA"/>
</dbReference>
<reference evidence="4" key="1">
    <citation type="submission" date="2016-10" db="EMBL/GenBank/DDBJ databases">
        <authorList>
            <person name="Varghese N."/>
        </authorList>
    </citation>
    <scope>NUCLEOTIDE SEQUENCE [LARGE SCALE GENOMIC DNA]</scope>
    <source>
        <strain evidence="4">DSM 44719</strain>
    </source>
</reference>
<name>A0A1H5B4C8_RHOJO</name>
<protein>
    <submittedName>
        <fullName evidence="3">Predicted dithiol-disulfide isomerase, DsbA family</fullName>
    </submittedName>
</protein>
<dbReference type="Pfam" id="PF01323">
    <property type="entry name" value="DSBA"/>
    <property type="match status" value="1"/>
</dbReference>
<feature type="region of interest" description="Disordered" evidence="1">
    <location>
        <begin position="19"/>
        <end position="43"/>
    </location>
</feature>
<dbReference type="PANTHER" id="PTHR13887:SF41">
    <property type="entry name" value="THIOREDOXIN SUPERFAMILY PROTEIN"/>
    <property type="match status" value="1"/>
</dbReference>
<evidence type="ECO:0000313" key="3">
    <source>
        <dbReference type="EMBL" id="SED49285.1"/>
    </source>
</evidence>
<evidence type="ECO:0000313" key="4">
    <source>
        <dbReference type="Proteomes" id="UP000183407"/>
    </source>
</evidence>
<dbReference type="Proteomes" id="UP000183407">
    <property type="component" value="Unassembled WGS sequence"/>
</dbReference>
<evidence type="ECO:0000259" key="2">
    <source>
        <dbReference type="Pfam" id="PF01323"/>
    </source>
</evidence>
<dbReference type="AlphaFoldDB" id="A0A1H5B4C8"/>
<sequence length="263" mass="28613">MSIPSPYRSVEYGVRKCGAANQDTRSAERDGTESGTDLFHSTVTTQQNDDGDIEIEIWSDVACPWCYIGKHRFLSALAEFDGRDRVNVVWRSYQLSPDTPVGERRTELDALVEDKGMSAEQVRQMFGHVSRTAAEEGLRLDFDTVIAANTFDAHRLIHLAGDKRDAVVEGLFSAHFGDGAVIDDRETLVGIASRAGLDADTVRAELASDAAADAVRADLDTARALQVSAVPFFVANRRIAVSGAQPKDVFLQLLTQATATPVN</sequence>